<keyword evidence="1" id="KW-0472">Membrane</keyword>
<name>A0A0G1BUX8_9BACT</name>
<dbReference type="EMBL" id="LCCZ01000058">
    <property type="protein sequence ID" value="KKS41243.1"/>
    <property type="molecule type" value="Genomic_DNA"/>
</dbReference>
<feature type="transmembrane region" description="Helical" evidence="1">
    <location>
        <begin position="20"/>
        <end position="40"/>
    </location>
</feature>
<accession>A0A0G1BUX8</accession>
<comment type="caution">
    <text evidence="2">The sequence shown here is derived from an EMBL/GenBank/DDBJ whole genome shotgun (WGS) entry which is preliminary data.</text>
</comment>
<evidence type="ECO:0000313" key="3">
    <source>
        <dbReference type="Proteomes" id="UP000034875"/>
    </source>
</evidence>
<keyword evidence="1" id="KW-0812">Transmembrane</keyword>
<dbReference type="AlphaFoldDB" id="A0A0G1BUX8"/>
<organism evidence="2 3">
    <name type="scientific">candidate division CPR1 bacterium GW2011_GWA2_42_17</name>
    <dbReference type="NCBI Taxonomy" id="1618341"/>
    <lineage>
        <taxon>Bacteria</taxon>
        <taxon>candidate division CPR1</taxon>
    </lineage>
</organism>
<proteinExistence type="predicted"/>
<protein>
    <submittedName>
        <fullName evidence="2">Uncharacterized protein</fullName>
    </submittedName>
</protein>
<gene>
    <name evidence="2" type="ORF">UV05_C0058G0003</name>
</gene>
<evidence type="ECO:0000313" key="2">
    <source>
        <dbReference type="EMBL" id="KKS41243.1"/>
    </source>
</evidence>
<sequence length="63" mass="7118">MANLTETAHYARKAIKFSAVGLVSIIILRISWGIFFRWWIAANPPILGLKLKCFLCRHSGQTS</sequence>
<keyword evidence="1" id="KW-1133">Transmembrane helix</keyword>
<evidence type="ECO:0000256" key="1">
    <source>
        <dbReference type="SAM" id="Phobius"/>
    </source>
</evidence>
<dbReference type="Proteomes" id="UP000034875">
    <property type="component" value="Unassembled WGS sequence"/>
</dbReference>
<reference evidence="2 3" key="1">
    <citation type="journal article" date="2015" name="Nature">
        <title>rRNA introns, odd ribosomes, and small enigmatic genomes across a large radiation of phyla.</title>
        <authorList>
            <person name="Brown C.T."/>
            <person name="Hug L.A."/>
            <person name="Thomas B.C."/>
            <person name="Sharon I."/>
            <person name="Castelle C.J."/>
            <person name="Singh A."/>
            <person name="Wilkins M.J."/>
            <person name="Williams K.H."/>
            <person name="Banfield J.F."/>
        </authorList>
    </citation>
    <scope>NUCLEOTIDE SEQUENCE [LARGE SCALE GENOMIC DNA]</scope>
</reference>